<accession>A0A6S6SAX5</accession>
<evidence type="ECO:0008006" key="2">
    <source>
        <dbReference type="Google" id="ProtNLM"/>
    </source>
</evidence>
<sequence>MGLIKCDKELLSKRYNLSATDECYYFLDYTDGGYSASSSNQLVFNFKQPISKRGTASWRYREESVQKFANLISEIQGLCENKFTIVIAPTSKRTDSPDYNDRIDKTLELFKKYCPTVIIERPIEVIRDTIPSHDGGNRDEESIKNNLKWVGFKYPPTAIVVFIDDILTTGTHFKVSKEIILQNDSRVERVVGVFLALYSYRE</sequence>
<name>A0A6S6SAX5_9BACT</name>
<gene>
    <name evidence="1" type="ORF">HELGO_WM11957</name>
</gene>
<dbReference type="EMBL" id="CACVAP010000026">
    <property type="protein sequence ID" value="CAA6799763.1"/>
    <property type="molecule type" value="Genomic_DNA"/>
</dbReference>
<evidence type="ECO:0000313" key="1">
    <source>
        <dbReference type="EMBL" id="CAA6799763.1"/>
    </source>
</evidence>
<organism evidence="1">
    <name type="scientific">uncultured Sulfurovum sp</name>
    <dbReference type="NCBI Taxonomy" id="269237"/>
    <lineage>
        <taxon>Bacteria</taxon>
        <taxon>Pseudomonadati</taxon>
        <taxon>Campylobacterota</taxon>
        <taxon>Epsilonproteobacteria</taxon>
        <taxon>Campylobacterales</taxon>
        <taxon>Sulfurovaceae</taxon>
        <taxon>Sulfurovum</taxon>
        <taxon>environmental samples</taxon>
    </lineage>
</organism>
<dbReference type="AlphaFoldDB" id="A0A6S6SAX5"/>
<protein>
    <recommendedName>
        <fullName evidence="2">Amidophosphoribosyltransferase</fullName>
    </recommendedName>
</protein>
<proteinExistence type="predicted"/>
<reference evidence="1" key="1">
    <citation type="submission" date="2020-01" db="EMBL/GenBank/DDBJ databases">
        <authorList>
            <person name="Meier V. D."/>
            <person name="Meier V D."/>
        </authorList>
    </citation>
    <scope>NUCLEOTIDE SEQUENCE</scope>
    <source>
        <strain evidence="1">HLG_WM_MAG_06</strain>
    </source>
</reference>